<gene>
    <name evidence="1" type="ORF">llap_15910</name>
</gene>
<reference evidence="2" key="1">
    <citation type="submission" date="2017-11" db="EMBL/GenBank/DDBJ databases">
        <authorList>
            <person name="Lima N.C."/>
            <person name="Parody-Merino A.M."/>
            <person name="Battley P.F."/>
            <person name="Fidler A.E."/>
            <person name="Prosdocimi F."/>
        </authorList>
    </citation>
    <scope>NUCLEOTIDE SEQUENCE [LARGE SCALE GENOMIC DNA]</scope>
</reference>
<dbReference type="PANTHER" id="PTHR33395">
    <property type="entry name" value="TRANSCRIPTASE, PUTATIVE-RELATED-RELATED"/>
    <property type="match status" value="1"/>
</dbReference>
<sequence length="122" mass="13884">MGNKQEELEAFVQQESYDIVAIMKTWWDDSHDWSAAMDGCKLFRRDSRVGCSLSTQTPEIADRGGEQIEAPVIQREMVRDLLQNLDINKSMGPDGIHLRELAEGLTEPLSIIYQQSWQTGEV</sequence>
<evidence type="ECO:0000313" key="1">
    <source>
        <dbReference type="EMBL" id="PKU33785.1"/>
    </source>
</evidence>
<name>A0A2I0TJ51_LIMLA</name>
<reference evidence="2" key="2">
    <citation type="submission" date="2017-12" db="EMBL/GenBank/DDBJ databases">
        <title>Genome sequence of the Bar-tailed Godwit (Limosa lapponica baueri).</title>
        <authorList>
            <person name="Lima N.C.B."/>
            <person name="Parody-Merino A.M."/>
            <person name="Battley P.F."/>
            <person name="Fidler A.E."/>
            <person name="Prosdocimi F."/>
        </authorList>
    </citation>
    <scope>NUCLEOTIDE SEQUENCE [LARGE SCALE GENOMIC DNA]</scope>
</reference>
<protein>
    <recommendedName>
        <fullName evidence="3">Rna-directed dna polymerase from mobile element jockey-like</fullName>
    </recommendedName>
</protein>
<dbReference type="GO" id="GO:0031012">
    <property type="term" value="C:extracellular matrix"/>
    <property type="evidence" value="ECO:0007669"/>
    <property type="project" value="TreeGrafter"/>
</dbReference>
<evidence type="ECO:0008006" key="3">
    <source>
        <dbReference type="Google" id="ProtNLM"/>
    </source>
</evidence>
<keyword evidence="2" id="KW-1185">Reference proteome</keyword>
<accession>A0A2I0TJ51</accession>
<proteinExistence type="predicted"/>
<dbReference type="Proteomes" id="UP000233556">
    <property type="component" value="Unassembled WGS sequence"/>
</dbReference>
<dbReference type="GO" id="GO:0061343">
    <property type="term" value="P:cell adhesion involved in heart morphogenesis"/>
    <property type="evidence" value="ECO:0007669"/>
    <property type="project" value="TreeGrafter"/>
</dbReference>
<dbReference type="EMBL" id="KZ509730">
    <property type="protein sequence ID" value="PKU33785.1"/>
    <property type="molecule type" value="Genomic_DNA"/>
</dbReference>
<dbReference type="PANTHER" id="PTHR33395:SF22">
    <property type="entry name" value="REVERSE TRANSCRIPTASE DOMAIN-CONTAINING PROTEIN"/>
    <property type="match status" value="1"/>
</dbReference>
<evidence type="ECO:0000313" key="2">
    <source>
        <dbReference type="Proteomes" id="UP000233556"/>
    </source>
</evidence>
<dbReference type="GO" id="GO:0007508">
    <property type="term" value="P:larval heart development"/>
    <property type="evidence" value="ECO:0007669"/>
    <property type="project" value="TreeGrafter"/>
</dbReference>
<dbReference type="OrthoDB" id="416454at2759"/>
<organism evidence="1 2">
    <name type="scientific">Limosa lapponica baueri</name>
    <dbReference type="NCBI Taxonomy" id="1758121"/>
    <lineage>
        <taxon>Eukaryota</taxon>
        <taxon>Metazoa</taxon>
        <taxon>Chordata</taxon>
        <taxon>Craniata</taxon>
        <taxon>Vertebrata</taxon>
        <taxon>Euteleostomi</taxon>
        <taxon>Archelosauria</taxon>
        <taxon>Archosauria</taxon>
        <taxon>Dinosauria</taxon>
        <taxon>Saurischia</taxon>
        <taxon>Theropoda</taxon>
        <taxon>Coelurosauria</taxon>
        <taxon>Aves</taxon>
        <taxon>Neognathae</taxon>
        <taxon>Neoaves</taxon>
        <taxon>Charadriiformes</taxon>
        <taxon>Scolopacidae</taxon>
        <taxon>Limosa</taxon>
    </lineage>
</organism>
<dbReference type="AlphaFoldDB" id="A0A2I0TJ51"/>